<name>A0ABW4U5L7_9HYPH</name>
<proteinExistence type="predicted"/>
<organism evidence="1 2">
    <name type="scientific">Mesorhizobium newzealandense</name>
    <dbReference type="NCBI Taxonomy" id="1300302"/>
    <lineage>
        <taxon>Bacteria</taxon>
        <taxon>Pseudomonadati</taxon>
        <taxon>Pseudomonadota</taxon>
        <taxon>Alphaproteobacteria</taxon>
        <taxon>Hyphomicrobiales</taxon>
        <taxon>Phyllobacteriaceae</taxon>
        <taxon>Mesorhizobium</taxon>
    </lineage>
</organism>
<comment type="caution">
    <text evidence="1">The sequence shown here is derived from an EMBL/GenBank/DDBJ whole genome shotgun (WGS) entry which is preliminary data.</text>
</comment>
<gene>
    <name evidence="1" type="ORF">ACFSOZ_02255</name>
</gene>
<evidence type="ECO:0000313" key="1">
    <source>
        <dbReference type="EMBL" id="MFD1981529.1"/>
    </source>
</evidence>
<dbReference type="Proteomes" id="UP001597405">
    <property type="component" value="Unassembled WGS sequence"/>
</dbReference>
<dbReference type="RefSeq" id="WP_379093094.1">
    <property type="nucleotide sequence ID" value="NZ_JBHUGZ010000001.1"/>
</dbReference>
<accession>A0ABW4U5L7</accession>
<keyword evidence="2" id="KW-1185">Reference proteome</keyword>
<evidence type="ECO:0000313" key="2">
    <source>
        <dbReference type="Proteomes" id="UP001597405"/>
    </source>
</evidence>
<dbReference type="EMBL" id="JBHUGZ010000001">
    <property type="protein sequence ID" value="MFD1981529.1"/>
    <property type="molecule type" value="Genomic_DNA"/>
</dbReference>
<protein>
    <submittedName>
        <fullName evidence="1">Uncharacterized protein</fullName>
    </submittedName>
</protein>
<sequence>MIFRAKQMGRNVLRDAHLELAKECVRIIFPQGAVELSRQPHGFEFQS</sequence>
<reference evidence="2" key="1">
    <citation type="journal article" date="2019" name="Int. J. Syst. Evol. Microbiol.">
        <title>The Global Catalogue of Microorganisms (GCM) 10K type strain sequencing project: providing services to taxonomists for standard genome sequencing and annotation.</title>
        <authorList>
            <consortium name="The Broad Institute Genomics Platform"/>
            <consortium name="The Broad Institute Genome Sequencing Center for Infectious Disease"/>
            <person name="Wu L."/>
            <person name="Ma J."/>
        </authorList>
    </citation>
    <scope>NUCLEOTIDE SEQUENCE [LARGE SCALE GENOMIC DNA]</scope>
    <source>
        <strain evidence="2">CGMCC 1.16225</strain>
    </source>
</reference>